<sequence>MFLLTYLISILCLLLSILFYTDIRYRALSNKLVFLVSLVVLVLSWLLYQQIFIFSALICLVIGFILFLFNIIGAGDVKLLSALMLMVPADNAFPLLLLISLWGLVVIVVGLIFSRQSMKQRGVPYGVAIGLGFLTYLYFIL</sequence>
<keyword evidence="1" id="KW-0472">Membrane</keyword>
<feature type="transmembrane region" description="Helical" evidence="1">
    <location>
        <begin position="122"/>
        <end position="140"/>
    </location>
</feature>
<reference evidence="3 4" key="1">
    <citation type="submission" date="2014-11" db="EMBL/GenBank/DDBJ databases">
        <title>Pan-genome of Gallibacterium spp.</title>
        <authorList>
            <person name="Kudirkiene E."/>
            <person name="Bojesen A.M."/>
        </authorList>
    </citation>
    <scope>NUCLEOTIDE SEQUENCE [LARGE SCALE GENOMIC DNA]</scope>
    <source>
        <strain evidence="3 4">F298</strain>
    </source>
</reference>
<feature type="transmembrane region" description="Helical" evidence="1">
    <location>
        <begin position="53"/>
        <end position="72"/>
    </location>
</feature>
<organism evidence="3 4">
    <name type="scientific">Gallibacterium genomosp. 3</name>
    <dbReference type="NCBI Taxonomy" id="505345"/>
    <lineage>
        <taxon>Bacteria</taxon>
        <taxon>Pseudomonadati</taxon>
        <taxon>Pseudomonadota</taxon>
        <taxon>Gammaproteobacteria</taxon>
        <taxon>Pasteurellales</taxon>
        <taxon>Pasteurellaceae</taxon>
        <taxon>Gallibacterium</taxon>
    </lineage>
</organism>
<keyword evidence="1" id="KW-0812">Transmembrane</keyword>
<protein>
    <recommendedName>
        <fullName evidence="2">Prepilin type IV endopeptidase peptidase domain-containing protein</fullName>
    </recommendedName>
</protein>
<evidence type="ECO:0000256" key="1">
    <source>
        <dbReference type="SAM" id="Phobius"/>
    </source>
</evidence>
<dbReference type="RefSeq" id="WP_065233683.1">
    <property type="nucleotide sequence ID" value="NZ_JTJS01000009.1"/>
</dbReference>
<accession>A0A1A7QA77</accession>
<evidence type="ECO:0000313" key="4">
    <source>
        <dbReference type="Proteomes" id="UP000243168"/>
    </source>
</evidence>
<proteinExistence type="predicted"/>
<gene>
    <name evidence="3" type="ORF">QV07_00980</name>
</gene>
<name>A0A1A7QA77_9PAST</name>
<feature type="transmembrane region" description="Helical" evidence="1">
    <location>
        <begin position="92"/>
        <end position="113"/>
    </location>
</feature>
<feature type="transmembrane region" description="Helical" evidence="1">
    <location>
        <begin position="29"/>
        <end position="48"/>
    </location>
</feature>
<evidence type="ECO:0000313" key="3">
    <source>
        <dbReference type="EMBL" id="OBX11788.1"/>
    </source>
</evidence>
<dbReference type="GO" id="GO:0016020">
    <property type="term" value="C:membrane"/>
    <property type="evidence" value="ECO:0007669"/>
    <property type="project" value="InterPro"/>
</dbReference>
<dbReference type="AlphaFoldDB" id="A0A1A7QA77"/>
<dbReference type="Proteomes" id="UP000243168">
    <property type="component" value="Unassembled WGS sequence"/>
</dbReference>
<dbReference type="Pfam" id="PF01478">
    <property type="entry name" value="Peptidase_A24"/>
    <property type="match status" value="1"/>
</dbReference>
<dbReference type="InterPro" id="IPR000045">
    <property type="entry name" value="Prepilin_IV_endopep_pep"/>
</dbReference>
<feature type="domain" description="Prepilin type IV endopeptidase peptidase" evidence="2">
    <location>
        <begin position="10"/>
        <end position="107"/>
    </location>
</feature>
<comment type="caution">
    <text evidence="3">The sequence shown here is derived from an EMBL/GenBank/DDBJ whole genome shotgun (WGS) entry which is preliminary data.</text>
</comment>
<dbReference type="EMBL" id="JTJS01000009">
    <property type="protein sequence ID" value="OBX11788.1"/>
    <property type="molecule type" value="Genomic_DNA"/>
</dbReference>
<keyword evidence="1" id="KW-1133">Transmembrane helix</keyword>
<evidence type="ECO:0000259" key="2">
    <source>
        <dbReference type="Pfam" id="PF01478"/>
    </source>
</evidence>
<dbReference type="Gene3D" id="1.20.120.1220">
    <property type="match status" value="1"/>
</dbReference>
<dbReference type="GO" id="GO:0004190">
    <property type="term" value="F:aspartic-type endopeptidase activity"/>
    <property type="evidence" value="ECO:0007669"/>
    <property type="project" value="InterPro"/>
</dbReference>
<dbReference type="PATRIC" id="fig|505345.8.peg.201"/>